<evidence type="ECO:0000313" key="9">
    <source>
        <dbReference type="EMBL" id="AZQ78219.1"/>
    </source>
</evidence>
<evidence type="ECO:0000256" key="4">
    <source>
        <dbReference type="ARBA" id="ARBA00022692"/>
    </source>
</evidence>
<dbReference type="InterPro" id="IPR020846">
    <property type="entry name" value="MFS_dom"/>
</dbReference>
<evidence type="ECO:0000259" key="8">
    <source>
        <dbReference type="PROSITE" id="PS50850"/>
    </source>
</evidence>
<evidence type="ECO:0000256" key="6">
    <source>
        <dbReference type="ARBA" id="ARBA00023136"/>
    </source>
</evidence>
<dbReference type="EMBL" id="CP034593">
    <property type="protein sequence ID" value="AZQ78219.1"/>
    <property type="molecule type" value="Genomic_DNA"/>
</dbReference>
<evidence type="ECO:0000256" key="1">
    <source>
        <dbReference type="ARBA" id="ARBA00004651"/>
    </source>
</evidence>
<dbReference type="InterPro" id="IPR036259">
    <property type="entry name" value="MFS_trans_sf"/>
</dbReference>
<dbReference type="AlphaFoldDB" id="A0A3Q9G9P8"/>
<evidence type="ECO:0000256" key="2">
    <source>
        <dbReference type="ARBA" id="ARBA00022448"/>
    </source>
</evidence>
<feature type="domain" description="Major facilitator superfamily (MFS) profile" evidence="8">
    <location>
        <begin position="4"/>
        <end position="384"/>
    </location>
</feature>
<proteinExistence type="predicted"/>
<keyword evidence="2" id="KW-0813">Transport</keyword>
<dbReference type="Pfam" id="PF05977">
    <property type="entry name" value="MFS_3"/>
    <property type="match status" value="1"/>
</dbReference>
<dbReference type="KEGG" id="flh:EJ997_08900"/>
<evidence type="ECO:0000313" key="10">
    <source>
        <dbReference type="Proteomes" id="UP000280344"/>
    </source>
</evidence>
<dbReference type="OrthoDB" id="9793283at2"/>
<dbReference type="InterPro" id="IPR010290">
    <property type="entry name" value="TM_effector"/>
</dbReference>
<protein>
    <submittedName>
        <fullName evidence="9">MFS transporter</fullName>
    </submittedName>
</protein>
<dbReference type="SUPFAM" id="SSF103473">
    <property type="entry name" value="MFS general substrate transporter"/>
    <property type="match status" value="1"/>
</dbReference>
<accession>A0A3Q9G9P8</accession>
<feature type="transmembrane region" description="Helical" evidence="7">
    <location>
        <begin position="273"/>
        <end position="291"/>
    </location>
</feature>
<keyword evidence="4 7" id="KW-0812">Transmembrane</keyword>
<feature type="transmembrane region" description="Helical" evidence="7">
    <location>
        <begin position="357"/>
        <end position="378"/>
    </location>
</feature>
<reference evidence="9 10" key="1">
    <citation type="submission" date="2018-12" db="EMBL/GenBank/DDBJ databases">
        <title>Complete genome sequence of Flaviflexus sp. H23T48.</title>
        <authorList>
            <person name="Bae J.-W."/>
            <person name="Lee J.-Y."/>
        </authorList>
    </citation>
    <scope>NUCLEOTIDE SEQUENCE [LARGE SCALE GENOMIC DNA]</scope>
    <source>
        <strain evidence="9 10">H23T48</strain>
    </source>
</reference>
<dbReference type="Pfam" id="PF07690">
    <property type="entry name" value="MFS_1"/>
    <property type="match status" value="1"/>
</dbReference>
<dbReference type="PRINTS" id="PR01035">
    <property type="entry name" value="TCRTETA"/>
</dbReference>
<dbReference type="InterPro" id="IPR011701">
    <property type="entry name" value="MFS"/>
</dbReference>
<dbReference type="InterPro" id="IPR001958">
    <property type="entry name" value="Tet-R_TetA/multi-R_MdtG-like"/>
</dbReference>
<comment type="subcellular location">
    <subcellularLocation>
        <location evidence="1">Cell membrane</location>
        <topology evidence="1">Multi-pass membrane protein</topology>
    </subcellularLocation>
</comment>
<gene>
    <name evidence="9" type="ORF">EJ997_08900</name>
</gene>
<dbReference type="Proteomes" id="UP000280344">
    <property type="component" value="Chromosome"/>
</dbReference>
<dbReference type="PROSITE" id="PS50850">
    <property type="entry name" value="MFS"/>
    <property type="match status" value="1"/>
</dbReference>
<dbReference type="InterPro" id="IPR050189">
    <property type="entry name" value="MFS_Efflux_Transporters"/>
</dbReference>
<keyword evidence="10" id="KW-1185">Reference proteome</keyword>
<feature type="transmembrane region" description="Helical" evidence="7">
    <location>
        <begin position="75"/>
        <end position="94"/>
    </location>
</feature>
<sequence>MPREIWVLVAAALAVALGYGIVAPIIPQFARSFDVSITAASALTSVFAGTRLLFATPGGKLIDTFGERKMYMTGLLIVAVSSAASGFAQSYVQLLVLRGLGGIGSIVFSVSAMSLIIKLSPPDHRGRASSLYGSAFLLGNILGPSLGSLLAVWGMRLPFFIYAGTLFIAFLVILIALPEPERELPGKDGVAEAPMTVGEAITSPTYRAVLVTGFAHAWTNMGVRLTMIPLAVGVAAGYDDWVSGAALTAGAIGTAISLLVAGSWSDQYGRMKIIVPGLFASGLMTIVFGNLDNPYLLVGVCLLTGLGAGLIQPGQQGAVADVLDGRAGGKVVSTFQMAGDVGQIVGPLLAGLLADHLGYSAAFTISGIILIAAILAWLPARGDAYRGYRASEQ</sequence>
<keyword evidence="3" id="KW-1003">Cell membrane</keyword>
<evidence type="ECO:0000256" key="5">
    <source>
        <dbReference type="ARBA" id="ARBA00022989"/>
    </source>
</evidence>
<dbReference type="Gene3D" id="1.20.1250.20">
    <property type="entry name" value="MFS general substrate transporter like domains"/>
    <property type="match status" value="2"/>
</dbReference>
<name>A0A3Q9G9P8_9ACTO</name>
<dbReference type="PANTHER" id="PTHR43124:SF3">
    <property type="entry name" value="CHLORAMPHENICOL EFFLUX PUMP RV0191"/>
    <property type="match status" value="1"/>
</dbReference>
<feature type="transmembrane region" description="Helical" evidence="7">
    <location>
        <begin position="159"/>
        <end position="177"/>
    </location>
</feature>
<dbReference type="GO" id="GO:0005886">
    <property type="term" value="C:plasma membrane"/>
    <property type="evidence" value="ECO:0007669"/>
    <property type="project" value="UniProtKB-SubCell"/>
</dbReference>
<dbReference type="CDD" id="cd17325">
    <property type="entry name" value="MFS_MdtG_SLC18_like"/>
    <property type="match status" value="1"/>
</dbReference>
<keyword evidence="6 7" id="KW-0472">Membrane</keyword>
<evidence type="ECO:0000256" key="3">
    <source>
        <dbReference type="ARBA" id="ARBA00022475"/>
    </source>
</evidence>
<feature type="transmembrane region" description="Helical" evidence="7">
    <location>
        <begin position="217"/>
        <end position="235"/>
    </location>
</feature>
<keyword evidence="5 7" id="KW-1133">Transmembrane helix</keyword>
<feature type="transmembrane region" description="Helical" evidence="7">
    <location>
        <begin position="36"/>
        <end position="54"/>
    </location>
</feature>
<evidence type="ECO:0000256" key="7">
    <source>
        <dbReference type="SAM" id="Phobius"/>
    </source>
</evidence>
<organism evidence="9 10">
    <name type="scientific">Flaviflexus ciconiae</name>
    <dbReference type="NCBI Taxonomy" id="2496867"/>
    <lineage>
        <taxon>Bacteria</taxon>
        <taxon>Bacillati</taxon>
        <taxon>Actinomycetota</taxon>
        <taxon>Actinomycetes</taxon>
        <taxon>Actinomycetales</taxon>
        <taxon>Actinomycetaceae</taxon>
        <taxon>Flaviflexus</taxon>
    </lineage>
</organism>
<feature type="transmembrane region" description="Helical" evidence="7">
    <location>
        <begin position="100"/>
        <end position="119"/>
    </location>
</feature>
<feature type="transmembrane region" description="Helical" evidence="7">
    <location>
        <begin position="131"/>
        <end position="153"/>
    </location>
</feature>
<feature type="transmembrane region" description="Helical" evidence="7">
    <location>
        <begin position="241"/>
        <end position="261"/>
    </location>
</feature>
<dbReference type="PANTHER" id="PTHR43124">
    <property type="entry name" value="PURINE EFFLUX PUMP PBUE"/>
    <property type="match status" value="1"/>
</dbReference>
<dbReference type="GO" id="GO:0022857">
    <property type="term" value="F:transmembrane transporter activity"/>
    <property type="evidence" value="ECO:0007669"/>
    <property type="project" value="InterPro"/>
</dbReference>